<keyword evidence="4" id="KW-0949">S-adenosyl-L-methionine</keyword>
<keyword evidence="6" id="KW-1185">Reference proteome</keyword>
<keyword evidence="2 5" id="KW-0489">Methyltransferase</keyword>
<protein>
    <submittedName>
        <fullName evidence="5">Methyltransferase domain-containing protein</fullName>
    </submittedName>
</protein>
<proteinExistence type="predicted"/>
<sequence length="197" mass="22968">MSKKAEAYWSKRYLDSNTGWDIGHISTPVREYVDQLKSKDLKILIPGAGNGYEAEYLFNNGFYNVYVADIAREPLLNLKKRQPGLPENQLLHQDFFEINDCFDLIIEQTFFCAIPVKLRKDYAQKAYRLLNENGKITGLVFNFPLTKKGPPFGGSKEEYLTYFRPYFEIKTLEICYNSIPSREGNELFFSFIKKKQI</sequence>
<dbReference type="PANTHER" id="PTHR32183:SF6">
    <property type="entry name" value="CYSTEINE SULFINATE DESULFINASE_CYSTEINE DESULFURASE AND RELATED ENZYMES"/>
    <property type="match status" value="1"/>
</dbReference>
<name>A0ABU3DAM0_9FLAO</name>
<dbReference type="InterPro" id="IPR008854">
    <property type="entry name" value="TPMT"/>
</dbReference>
<dbReference type="Gene3D" id="3.40.50.150">
    <property type="entry name" value="Vaccinia Virus protein VP39"/>
    <property type="match status" value="1"/>
</dbReference>
<keyword evidence="1" id="KW-0597">Phosphoprotein</keyword>
<gene>
    <name evidence="5" type="ORF">RM539_18570</name>
</gene>
<dbReference type="GO" id="GO:0008168">
    <property type="term" value="F:methyltransferase activity"/>
    <property type="evidence" value="ECO:0007669"/>
    <property type="project" value="UniProtKB-KW"/>
</dbReference>
<dbReference type="PROSITE" id="PS51585">
    <property type="entry name" value="SAM_MT_TPMT"/>
    <property type="match status" value="1"/>
</dbReference>
<dbReference type="InterPro" id="IPR029063">
    <property type="entry name" value="SAM-dependent_MTases_sf"/>
</dbReference>
<dbReference type="PANTHER" id="PTHR32183">
    <property type="match status" value="1"/>
</dbReference>
<dbReference type="RefSeq" id="WP_311504921.1">
    <property type="nucleotide sequence ID" value="NZ_JAVRHK010000026.1"/>
</dbReference>
<evidence type="ECO:0000313" key="6">
    <source>
        <dbReference type="Proteomes" id="UP001262582"/>
    </source>
</evidence>
<evidence type="ECO:0000256" key="1">
    <source>
        <dbReference type="ARBA" id="ARBA00022553"/>
    </source>
</evidence>
<keyword evidence="3" id="KW-0808">Transferase</keyword>
<accession>A0ABU3DAM0</accession>
<reference evidence="5 6" key="1">
    <citation type="submission" date="2023-09" db="EMBL/GenBank/DDBJ databases">
        <authorList>
            <person name="Rey-Velasco X."/>
        </authorList>
    </citation>
    <scope>NUCLEOTIDE SEQUENCE [LARGE SCALE GENOMIC DNA]</scope>
    <source>
        <strain evidence="5 6">F117</strain>
    </source>
</reference>
<evidence type="ECO:0000313" key="5">
    <source>
        <dbReference type="EMBL" id="MDT0678586.1"/>
    </source>
</evidence>
<evidence type="ECO:0000256" key="2">
    <source>
        <dbReference type="ARBA" id="ARBA00022603"/>
    </source>
</evidence>
<organism evidence="5 6">
    <name type="scientific">Autumnicola musiva</name>
    <dbReference type="NCBI Taxonomy" id="3075589"/>
    <lineage>
        <taxon>Bacteria</taxon>
        <taxon>Pseudomonadati</taxon>
        <taxon>Bacteroidota</taxon>
        <taxon>Flavobacteriia</taxon>
        <taxon>Flavobacteriales</taxon>
        <taxon>Flavobacteriaceae</taxon>
        <taxon>Autumnicola</taxon>
    </lineage>
</organism>
<dbReference type="GO" id="GO:0032259">
    <property type="term" value="P:methylation"/>
    <property type="evidence" value="ECO:0007669"/>
    <property type="project" value="UniProtKB-KW"/>
</dbReference>
<dbReference type="Proteomes" id="UP001262582">
    <property type="component" value="Unassembled WGS sequence"/>
</dbReference>
<dbReference type="SUPFAM" id="SSF53335">
    <property type="entry name" value="S-adenosyl-L-methionine-dependent methyltransferases"/>
    <property type="match status" value="1"/>
</dbReference>
<evidence type="ECO:0000256" key="3">
    <source>
        <dbReference type="ARBA" id="ARBA00022679"/>
    </source>
</evidence>
<dbReference type="Pfam" id="PF05724">
    <property type="entry name" value="TPMT"/>
    <property type="match status" value="1"/>
</dbReference>
<dbReference type="EMBL" id="JAVRHK010000026">
    <property type="protein sequence ID" value="MDT0678586.1"/>
    <property type="molecule type" value="Genomic_DNA"/>
</dbReference>
<evidence type="ECO:0000256" key="4">
    <source>
        <dbReference type="ARBA" id="ARBA00022691"/>
    </source>
</evidence>
<dbReference type="CDD" id="cd02440">
    <property type="entry name" value="AdoMet_MTases"/>
    <property type="match status" value="1"/>
</dbReference>
<comment type="caution">
    <text evidence="5">The sequence shown here is derived from an EMBL/GenBank/DDBJ whole genome shotgun (WGS) entry which is preliminary data.</text>
</comment>